<evidence type="ECO:0008006" key="4">
    <source>
        <dbReference type="Google" id="ProtNLM"/>
    </source>
</evidence>
<organism evidence="2 3">
    <name type="scientific">Collimonas rhizosphaerae</name>
    <dbReference type="NCBI Taxonomy" id="3126357"/>
    <lineage>
        <taxon>Bacteria</taxon>
        <taxon>Pseudomonadati</taxon>
        <taxon>Pseudomonadota</taxon>
        <taxon>Betaproteobacteria</taxon>
        <taxon>Burkholderiales</taxon>
        <taxon>Oxalobacteraceae</taxon>
        <taxon>Collimonas</taxon>
    </lineage>
</organism>
<proteinExistence type="predicted"/>
<accession>A0ABU9Q0T4</accession>
<gene>
    <name evidence="2" type="ORF">V8G57_20935</name>
</gene>
<feature type="transmembrane region" description="Helical" evidence="1">
    <location>
        <begin position="24"/>
        <end position="43"/>
    </location>
</feature>
<keyword evidence="1" id="KW-0812">Transmembrane</keyword>
<feature type="transmembrane region" description="Helical" evidence="1">
    <location>
        <begin position="49"/>
        <end position="69"/>
    </location>
</feature>
<protein>
    <recommendedName>
        <fullName evidence="4">Transmembrane protein</fullName>
    </recommendedName>
</protein>
<name>A0ABU9Q0T4_9BURK</name>
<keyword evidence="3" id="KW-1185">Reference proteome</keyword>
<comment type="caution">
    <text evidence="2">The sequence shown here is derived from an EMBL/GenBank/DDBJ whole genome shotgun (WGS) entry which is preliminary data.</text>
</comment>
<evidence type="ECO:0000313" key="2">
    <source>
        <dbReference type="EMBL" id="MEM4989866.1"/>
    </source>
</evidence>
<dbReference type="Proteomes" id="UP001495910">
    <property type="component" value="Unassembled WGS sequence"/>
</dbReference>
<reference evidence="2 3" key="1">
    <citation type="submission" date="2024-02" db="EMBL/GenBank/DDBJ databases">
        <title>Draft genome sequence of Collimonas sp. strain H4R21, an effective mineral-weathering bacterial strain isolated from the beech rhizosphere.</title>
        <authorList>
            <person name="Morin E."/>
            <person name="Uroz S."/>
            <person name="Leveau J.H.J."/>
            <person name="Kumar R."/>
            <person name="Rey M.W."/>
            <person name="Pham J."/>
        </authorList>
    </citation>
    <scope>NUCLEOTIDE SEQUENCE [LARGE SCALE GENOMIC DNA]</scope>
    <source>
        <strain evidence="2 3">H4R21</strain>
    </source>
</reference>
<evidence type="ECO:0000313" key="3">
    <source>
        <dbReference type="Proteomes" id="UP001495910"/>
    </source>
</evidence>
<evidence type="ECO:0000256" key="1">
    <source>
        <dbReference type="SAM" id="Phobius"/>
    </source>
</evidence>
<keyword evidence="1" id="KW-1133">Transmembrane helix</keyword>
<keyword evidence="1" id="KW-0472">Membrane</keyword>
<dbReference type="RefSeq" id="WP_342831026.1">
    <property type="nucleotide sequence ID" value="NZ_JBANDC010000018.1"/>
</dbReference>
<dbReference type="EMBL" id="JBANDC010000018">
    <property type="protein sequence ID" value="MEM4989866.1"/>
    <property type="molecule type" value="Genomic_DNA"/>
</dbReference>
<sequence length="85" mass="10108">MKIFNRSWPAPPKMSQSEYLRYRLRLLSFFILWILGASIAAFYWEQLHIILKGILIALGYVYVPSMGAVEQLFVPYEKYFKEGLW</sequence>